<evidence type="ECO:0000313" key="2">
    <source>
        <dbReference type="EMBL" id="MEN9063046.1"/>
    </source>
</evidence>
<evidence type="ECO:0000256" key="1">
    <source>
        <dbReference type="SAM" id="MobiDB-lite"/>
    </source>
</evidence>
<organism evidence="2 3">
    <name type="scientific">Ponticoccus litoralis</name>
    <dbReference type="NCBI Taxonomy" id="422297"/>
    <lineage>
        <taxon>Bacteria</taxon>
        <taxon>Pseudomonadati</taxon>
        <taxon>Pseudomonadota</taxon>
        <taxon>Alphaproteobacteria</taxon>
        <taxon>Rhodobacterales</taxon>
        <taxon>Roseobacteraceae</taxon>
        <taxon>Ponticoccus</taxon>
    </lineage>
</organism>
<dbReference type="AlphaFoldDB" id="A0AAW9SRR7"/>
<name>A0AAW9SRR7_9RHOB</name>
<feature type="region of interest" description="Disordered" evidence="1">
    <location>
        <begin position="119"/>
        <end position="139"/>
    </location>
</feature>
<proteinExistence type="predicted"/>
<comment type="caution">
    <text evidence="2">The sequence shown here is derived from an EMBL/GenBank/DDBJ whole genome shotgun (WGS) entry which is preliminary data.</text>
</comment>
<dbReference type="InterPro" id="IPR036188">
    <property type="entry name" value="FAD/NAD-bd_sf"/>
</dbReference>
<evidence type="ECO:0000313" key="3">
    <source>
        <dbReference type="Proteomes" id="UP001428774"/>
    </source>
</evidence>
<protein>
    <submittedName>
        <fullName evidence="2">Uncharacterized protein</fullName>
    </submittedName>
</protein>
<sequence>MLAEAGATVELAFPDRRAFPDVGSSNAAAHLRKLYAQEIVLSPDLRLQEVYQEDNRLVAVLANEYSRRLEERVVDLVVSEQGTTPVDDLFHRLKVASRNHGEIDHRALLTGRTADDCPQPGRRLHAVPPRGLPGKSEHPCGDLRRAAPLQGHLTRLAAAGRDRTQLALENTSWYI</sequence>
<dbReference type="RefSeq" id="WP_347168154.1">
    <property type="nucleotide sequence ID" value="NZ_JBDNCH010000004.1"/>
</dbReference>
<dbReference type="EMBL" id="JBDNCH010000004">
    <property type="protein sequence ID" value="MEN9063046.1"/>
    <property type="molecule type" value="Genomic_DNA"/>
</dbReference>
<dbReference type="Gene3D" id="3.50.50.60">
    <property type="entry name" value="FAD/NAD(P)-binding domain"/>
    <property type="match status" value="1"/>
</dbReference>
<gene>
    <name evidence="2" type="ORF">ABFB10_20760</name>
</gene>
<dbReference type="Proteomes" id="UP001428774">
    <property type="component" value="Unassembled WGS sequence"/>
</dbReference>
<reference evidence="2 3" key="1">
    <citation type="submission" date="2024-05" db="EMBL/GenBank/DDBJ databases">
        <title>Genome sequence of Ponticoccus litoralis KCCM 90028.</title>
        <authorList>
            <person name="Kim J.M."/>
            <person name="Lee J.K."/>
            <person name="Choi B.J."/>
            <person name="Bayburt H."/>
            <person name="Baek J.H."/>
            <person name="Jeon C.O."/>
        </authorList>
    </citation>
    <scope>NUCLEOTIDE SEQUENCE [LARGE SCALE GENOMIC DNA]</scope>
    <source>
        <strain evidence="2 3">KCCM 90028</strain>
    </source>
</reference>
<keyword evidence="3" id="KW-1185">Reference proteome</keyword>
<accession>A0AAW9SRR7</accession>